<feature type="chain" id="PRO_5046547637" description="Lipocalin-like domain-containing protein" evidence="1">
    <location>
        <begin position="21"/>
        <end position="165"/>
    </location>
</feature>
<dbReference type="RefSeq" id="WP_271089047.1">
    <property type="nucleotide sequence ID" value="NZ_JAPJZH010000004.1"/>
</dbReference>
<keyword evidence="3" id="KW-1185">Reference proteome</keyword>
<dbReference type="Proteomes" id="UP001148313">
    <property type="component" value="Unassembled WGS sequence"/>
</dbReference>
<dbReference type="EMBL" id="JAPJZH010000004">
    <property type="protein sequence ID" value="MDA4845424.1"/>
    <property type="molecule type" value="Genomic_DNA"/>
</dbReference>
<comment type="caution">
    <text evidence="2">The sequence shown here is derived from an EMBL/GenBank/DDBJ whole genome shotgun (WGS) entry which is preliminary data.</text>
</comment>
<name>A0ABT4VLF0_9HYPH</name>
<evidence type="ECO:0000313" key="2">
    <source>
        <dbReference type="EMBL" id="MDA4845424.1"/>
    </source>
</evidence>
<proteinExistence type="predicted"/>
<evidence type="ECO:0008006" key="4">
    <source>
        <dbReference type="Google" id="ProtNLM"/>
    </source>
</evidence>
<gene>
    <name evidence="2" type="ORF">OOZ53_08695</name>
</gene>
<reference evidence="2" key="1">
    <citation type="submission" date="2022-11" db="EMBL/GenBank/DDBJ databases">
        <title>Hoeflea poritis sp. nov., isolated from scleractinian coral Porites lutea.</title>
        <authorList>
            <person name="Zhang G."/>
            <person name="Wei Q."/>
            <person name="Cai L."/>
        </authorList>
    </citation>
    <scope>NUCLEOTIDE SEQUENCE</scope>
    <source>
        <strain evidence="2">E7-10</strain>
    </source>
</reference>
<accession>A0ABT4VLF0</accession>
<keyword evidence="1" id="KW-0732">Signal</keyword>
<sequence length="165" mass="17972">MKKSLAVLLVCLAPLDAAWAVDSLEVLSGKWTGSGWARQAAGSERESVRCRVTGTYRKDIDRLTLSGKCASPGRTGRIDGFVEPLDRPGRFTGRWSNPFGAGSTMVNGVSRDNTITFRYSVRDPKTEEKSNGIMLWTISPDRFVIASADADTAPPATLSEIEFSR</sequence>
<feature type="signal peptide" evidence="1">
    <location>
        <begin position="1"/>
        <end position="20"/>
    </location>
</feature>
<evidence type="ECO:0000256" key="1">
    <source>
        <dbReference type="SAM" id="SignalP"/>
    </source>
</evidence>
<protein>
    <recommendedName>
        <fullName evidence="4">Lipocalin-like domain-containing protein</fullName>
    </recommendedName>
</protein>
<evidence type="ECO:0000313" key="3">
    <source>
        <dbReference type="Proteomes" id="UP001148313"/>
    </source>
</evidence>
<organism evidence="2 3">
    <name type="scientific">Hoeflea poritis</name>
    <dbReference type="NCBI Taxonomy" id="2993659"/>
    <lineage>
        <taxon>Bacteria</taxon>
        <taxon>Pseudomonadati</taxon>
        <taxon>Pseudomonadota</taxon>
        <taxon>Alphaproteobacteria</taxon>
        <taxon>Hyphomicrobiales</taxon>
        <taxon>Rhizobiaceae</taxon>
        <taxon>Hoeflea</taxon>
    </lineage>
</organism>